<accession>A0A413VP69</accession>
<organism evidence="8 9">
    <name type="scientific">Bacteroides nordii</name>
    <dbReference type="NCBI Taxonomy" id="291645"/>
    <lineage>
        <taxon>Bacteria</taxon>
        <taxon>Pseudomonadati</taxon>
        <taxon>Bacteroidota</taxon>
        <taxon>Bacteroidia</taxon>
        <taxon>Bacteroidales</taxon>
        <taxon>Bacteroidaceae</taxon>
        <taxon>Bacteroides</taxon>
    </lineage>
</organism>
<evidence type="ECO:0000256" key="1">
    <source>
        <dbReference type="ARBA" id="ARBA00004651"/>
    </source>
</evidence>
<dbReference type="EMBL" id="QSGO01000006">
    <property type="protein sequence ID" value="RHB35395.1"/>
    <property type="molecule type" value="Genomic_DNA"/>
</dbReference>
<comment type="subcellular location">
    <subcellularLocation>
        <location evidence="1">Cell membrane</location>
        <topology evidence="1">Multi-pass membrane protein</topology>
    </subcellularLocation>
</comment>
<feature type="transmembrane region" description="Helical" evidence="7">
    <location>
        <begin position="81"/>
        <end position="104"/>
    </location>
</feature>
<feature type="transmembrane region" description="Helical" evidence="7">
    <location>
        <begin position="148"/>
        <end position="166"/>
    </location>
</feature>
<feature type="transmembrane region" description="Helical" evidence="7">
    <location>
        <begin position="440"/>
        <end position="460"/>
    </location>
</feature>
<keyword evidence="4 7" id="KW-0812">Transmembrane</keyword>
<reference evidence="8 9" key="1">
    <citation type="submission" date="2018-08" db="EMBL/GenBank/DDBJ databases">
        <title>A genome reference for cultivated species of the human gut microbiota.</title>
        <authorList>
            <person name="Zou Y."/>
            <person name="Xue W."/>
            <person name="Luo G."/>
        </authorList>
    </citation>
    <scope>NUCLEOTIDE SEQUENCE [LARGE SCALE GENOMIC DNA]</scope>
    <source>
        <strain evidence="8 9">AM40-30BH</strain>
    </source>
</reference>
<sequence>MSESLKEKTAKGLFWGGFSNGIQQLLNLFFGIFLARLLNADDYGMVGMLTIFIAVAGTLQESGFTNALTNKREVTHKDYNAVFWFSTLTGITMYILLFLSAPLIADFYDKPELVPLARYLFIGFLISSSATAHNAVLFKNLMVKQKAMSQIIALTLSGIIGVIMAFNGMTYWGIATQSVVYILVVTICFWYFSPWRPTLNIDFRPLKSMFGFSSKILVTNIFTQINNNIFSVLLGKFFSEAEVGYYTQANKWNTMGHSLITGMVSGVAQPVLTEVANDAGRQRNVFRKMLRFTAFISFPAMFGLALIAHELIVISVTDKWLDSVPILQLLCIWGAFLPILSLYSNLIISKGKSDIYMWNTIALGILQVIVILLAYPYGIHTMIVAFVTVNIVWMLVWHYFVWQQIRLSLWNALKDVIPFAALAGITMVITYYATRSIGNIYLLFTAKVVVAAILYTLLMWGSNSVVFKESIQFLKKKK</sequence>
<name>A0A413VP69_9BACE</name>
<feature type="transmembrane region" description="Helical" evidence="7">
    <location>
        <begin position="43"/>
        <end position="60"/>
    </location>
</feature>
<keyword evidence="6 7" id="KW-0472">Membrane</keyword>
<dbReference type="Pfam" id="PF13440">
    <property type="entry name" value="Polysacc_synt_3"/>
    <property type="match status" value="1"/>
</dbReference>
<feature type="transmembrane region" description="Helical" evidence="7">
    <location>
        <begin position="116"/>
        <end position="136"/>
    </location>
</feature>
<comment type="caution">
    <text evidence="8">The sequence shown here is derived from an EMBL/GenBank/DDBJ whole genome shotgun (WGS) entry which is preliminary data.</text>
</comment>
<evidence type="ECO:0000256" key="2">
    <source>
        <dbReference type="ARBA" id="ARBA00007430"/>
    </source>
</evidence>
<keyword evidence="5 7" id="KW-1133">Transmembrane helix</keyword>
<proteinExistence type="inferred from homology"/>
<feature type="transmembrane region" description="Helical" evidence="7">
    <location>
        <begin position="412"/>
        <end position="434"/>
    </location>
</feature>
<dbReference type="AlphaFoldDB" id="A0A413VP69"/>
<evidence type="ECO:0000313" key="8">
    <source>
        <dbReference type="EMBL" id="RHB35395.1"/>
    </source>
</evidence>
<feature type="transmembrane region" description="Helical" evidence="7">
    <location>
        <begin position="355"/>
        <end position="375"/>
    </location>
</feature>
<protein>
    <submittedName>
        <fullName evidence="8">Lipopolysaccharide biosynthesis protein</fullName>
    </submittedName>
</protein>
<feature type="transmembrane region" description="Helical" evidence="7">
    <location>
        <begin position="381"/>
        <end position="400"/>
    </location>
</feature>
<evidence type="ECO:0000256" key="7">
    <source>
        <dbReference type="SAM" id="Phobius"/>
    </source>
</evidence>
<dbReference type="RefSeq" id="WP_122201413.1">
    <property type="nucleotide sequence ID" value="NZ_CABJFV010000006.1"/>
</dbReference>
<dbReference type="InterPro" id="IPR050833">
    <property type="entry name" value="Poly_Biosynth_Transport"/>
</dbReference>
<dbReference type="Proteomes" id="UP000284379">
    <property type="component" value="Unassembled WGS sequence"/>
</dbReference>
<feature type="transmembrane region" description="Helical" evidence="7">
    <location>
        <begin position="12"/>
        <end position="37"/>
    </location>
</feature>
<gene>
    <name evidence="8" type="ORF">DW888_09735</name>
</gene>
<evidence type="ECO:0000256" key="3">
    <source>
        <dbReference type="ARBA" id="ARBA00022475"/>
    </source>
</evidence>
<feature type="transmembrane region" description="Helical" evidence="7">
    <location>
        <begin position="326"/>
        <end position="348"/>
    </location>
</feature>
<dbReference type="CDD" id="cd13127">
    <property type="entry name" value="MATE_tuaB_like"/>
    <property type="match status" value="1"/>
</dbReference>
<keyword evidence="3" id="KW-1003">Cell membrane</keyword>
<feature type="transmembrane region" description="Helical" evidence="7">
    <location>
        <begin position="292"/>
        <end position="314"/>
    </location>
</feature>
<evidence type="ECO:0000256" key="4">
    <source>
        <dbReference type="ARBA" id="ARBA00022692"/>
    </source>
</evidence>
<dbReference type="PANTHER" id="PTHR30250">
    <property type="entry name" value="PST FAMILY PREDICTED COLANIC ACID TRANSPORTER"/>
    <property type="match status" value="1"/>
</dbReference>
<dbReference type="PANTHER" id="PTHR30250:SF10">
    <property type="entry name" value="LIPOPOLYSACCHARIDE BIOSYNTHESIS PROTEIN WZXC"/>
    <property type="match status" value="1"/>
</dbReference>
<feature type="transmembrane region" description="Helical" evidence="7">
    <location>
        <begin position="172"/>
        <end position="192"/>
    </location>
</feature>
<evidence type="ECO:0000313" key="9">
    <source>
        <dbReference type="Proteomes" id="UP000284379"/>
    </source>
</evidence>
<comment type="similarity">
    <text evidence="2">Belongs to the polysaccharide synthase family.</text>
</comment>
<evidence type="ECO:0000256" key="6">
    <source>
        <dbReference type="ARBA" id="ARBA00023136"/>
    </source>
</evidence>
<evidence type="ECO:0000256" key="5">
    <source>
        <dbReference type="ARBA" id="ARBA00022989"/>
    </source>
</evidence>
<dbReference type="GO" id="GO:0005886">
    <property type="term" value="C:plasma membrane"/>
    <property type="evidence" value="ECO:0007669"/>
    <property type="project" value="UniProtKB-SubCell"/>
</dbReference>